<evidence type="ECO:0000313" key="8">
    <source>
        <dbReference type="Proteomes" id="UP000004978"/>
    </source>
</evidence>
<gene>
    <name evidence="7" type="ORF">MCSF7_01706</name>
</gene>
<dbReference type="Pfam" id="PF02588">
    <property type="entry name" value="YitT_membrane"/>
    <property type="match status" value="1"/>
</dbReference>
<feature type="transmembrane region" description="Helical" evidence="6">
    <location>
        <begin position="248"/>
        <end position="267"/>
    </location>
</feature>
<dbReference type="EMBL" id="AFXA01000011">
    <property type="protein sequence ID" value="EGV00135.1"/>
    <property type="molecule type" value="Genomic_DNA"/>
</dbReference>
<evidence type="ECO:0000256" key="2">
    <source>
        <dbReference type="ARBA" id="ARBA00022475"/>
    </source>
</evidence>
<protein>
    <submittedName>
        <fullName evidence="7">Abc transporter permease protein</fullName>
    </submittedName>
</protein>
<dbReference type="RefSeq" id="WP_006608748.1">
    <property type="nucleotide sequence ID" value="NZ_AFXA01000011.1"/>
</dbReference>
<evidence type="ECO:0000313" key="7">
    <source>
        <dbReference type="EMBL" id="EGV00135.1"/>
    </source>
</evidence>
<keyword evidence="4 6" id="KW-1133">Transmembrane helix</keyword>
<evidence type="ECO:0000256" key="3">
    <source>
        <dbReference type="ARBA" id="ARBA00022692"/>
    </source>
</evidence>
<dbReference type="AlphaFoldDB" id="F9UKD0"/>
<sequence length="412" mass="46767">MKLIDRFGNSLNKICCSINKKSKKCELVKKNEIIGEQIVDLNQTKMAQYQYRSINNKDKKVRKQNRILTIRRLFFMFLSALLFNFGVLAFLSKADTIPSGVSGIPTLIVTLLKDNSEIKKYFALMYLGANIPLLLLFGFRIKRSFVLLTLSFMLFQIVTNFVFTLEPVEKFIKTAFDVAPGWSSRIELKPGLIVDNPNTWPIFINGIIGSLFLGVAIAVAWKNGGSTGGTDIVAYFFSTKKKKSISSILMIVSFTTTLTFLLIFGLVEPHSHSFTIKLVDDGKGGYLQEYVLSNSRVIFGMREISTLLYIFIVNTLVGIIYPKYKKVSMEIFTNDPSKVLAYFKTINYWHAYTIYTAKSGYTGNNVYRIETTLLLLESKPIMRDLKAIDSNLWVKIKPVMSIVGRFSTKFVD</sequence>
<feature type="transmembrane region" description="Helical" evidence="6">
    <location>
        <begin position="304"/>
        <end position="321"/>
    </location>
</feature>
<dbReference type="InterPro" id="IPR003740">
    <property type="entry name" value="YitT"/>
</dbReference>
<dbReference type="InterPro" id="IPR051461">
    <property type="entry name" value="UPF0750_membrane"/>
</dbReference>
<feature type="transmembrane region" description="Helical" evidence="6">
    <location>
        <begin position="145"/>
        <end position="163"/>
    </location>
</feature>
<dbReference type="PANTHER" id="PTHR33545">
    <property type="entry name" value="UPF0750 MEMBRANE PROTEIN YITT-RELATED"/>
    <property type="match status" value="1"/>
</dbReference>
<dbReference type="GO" id="GO:0005886">
    <property type="term" value="C:plasma membrane"/>
    <property type="evidence" value="ECO:0007669"/>
    <property type="project" value="UniProtKB-SubCell"/>
</dbReference>
<name>F9UKD0_9BACT</name>
<comment type="caution">
    <text evidence="7">The sequence shown here is derived from an EMBL/GenBank/DDBJ whole genome shotgun (WGS) entry which is preliminary data.</text>
</comment>
<reference evidence="7 8" key="1">
    <citation type="journal article" date="2013" name="Genome Announc.">
        <title>Genome Sequence of Mycoplasma columbinum Strain SF7.</title>
        <authorList>
            <person name="Guo Z."/>
            <person name="Xu X."/>
            <person name="Zheng Q."/>
            <person name="Li T."/>
            <person name="Kuang S."/>
            <person name="Zhang Z."/>
            <person name="Chen Y."/>
            <person name="Lu X."/>
            <person name="Zhou R."/>
            <person name="Bi D."/>
            <person name="Jin H."/>
        </authorList>
    </citation>
    <scope>NUCLEOTIDE SEQUENCE [LARGE SCALE GENOMIC DNA]</scope>
    <source>
        <strain evidence="7 8">SF7</strain>
    </source>
</reference>
<keyword evidence="5 6" id="KW-0472">Membrane</keyword>
<proteinExistence type="predicted"/>
<dbReference type="PANTHER" id="PTHR33545:SF5">
    <property type="entry name" value="UPF0750 MEMBRANE PROTEIN YITT"/>
    <property type="match status" value="1"/>
</dbReference>
<evidence type="ECO:0000256" key="5">
    <source>
        <dbReference type="ARBA" id="ARBA00023136"/>
    </source>
</evidence>
<comment type="subcellular location">
    <subcellularLocation>
        <location evidence="1">Cell membrane</location>
        <topology evidence="1">Multi-pass membrane protein</topology>
    </subcellularLocation>
</comment>
<keyword evidence="2" id="KW-1003">Cell membrane</keyword>
<dbReference type="STRING" id="1037410.MCSF7_01706"/>
<keyword evidence="3 6" id="KW-0812">Transmembrane</keyword>
<evidence type="ECO:0000256" key="6">
    <source>
        <dbReference type="SAM" id="Phobius"/>
    </source>
</evidence>
<dbReference type="Proteomes" id="UP000004978">
    <property type="component" value="Unassembled WGS sequence"/>
</dbReference>
<feature type="transmembrane region" description="Helical" evidence="6">
    <location>
        <begin position="202"/>
        <end position="221"/>
    </location>
</feature>
<organism evidence="7 8">
    <name type="scientific">Mycoplasmopsis columbina SF7</name>
    <dbReference type="NCBI Taxonomy" id="1037410"/>
    <lineage>
        <taxon>Bacteria</taxon>
        <taxon>Bacillati</taxon>
        <taxon>Mycoplasmatota</taxon>
        <taxon>Mycoplasmoidales</taxon>
        <taxon>Metamycoplasmataceae</taxon>
        <taxon>Mycoplasmopsis</taxon>
    </lineage>
</organism>
<dbReference type="eggNOG" id="COG1284">
    <property type="taxonomic scope" value="Bacteria"/>
</dbReference>
<evidence type="ECO:0000256" key="1">
    <source>
        <dbReference type="ARBA" id="ARBA00004651"/>
    </source>
</evidence>
<keyword evidence="8" id="KW-1185">Reference proteome</keyword>
<accession>F9UKD0</accession>
<feature type="transmembrane region" description="Helical" evidence="6">
    <location>
        <begin position="121"/>
        <end position="138"/>
    </location>
</feature>
<feature type="transmembrane region" description="Helical" evidence="6">
    <location>
        <begin position="73"/>
        <end position="91"/>
    </location>
</feature>
<evidence type="ECO:0000256" key="4">
    <source>
        <dbReference type="ARBA" id="ARBA00022989"/>
    </source>
</evidence>